<dbReference type="EMBL" id="QUQO01000001">
    <property type="protein sequence ID" value="RFB04372.1"/>
    <property type="molecule type" value="Genomic_DNA"/>
</dbReference>
<keyword evidence="8" id="KW-0812">Transmembrane</keyword>
<evidence type="ECO:0000259" key="9">
    <source>
        <dbReference type="PROSITE" id="PS50109"/>
    </source>
</evidence>
<keyword evidence="11" id="KW-1185">Reference proteome</keyword>
<keyword evidence="8" id="KW-1133">Transmembrane helix</keyword>
<dbReference type="PROSITE" id="PS50109">
    <property type="entry name" value="HIS_KIN"/>
    <property type="match status" value="1"/>
</dbReference>
<dbReference type="SMART" id="SM00387">
    <property type="entry name" value="HATPase_c"/>
    <property type="match status" value="1"/>
</dbReference>
<evidence type="ECO:0000256" key="7">
    <source>
        <dbReference type="ARBA" id="ARBA00022840"/>
    </source>
</evidence>
<keyword evidence="6 10" id="KW-0418">Kinase</keyword>
<keyword evidence="4" id="KW-0808">Transferase</keyword>
<feature type="transmembrane region" description="Helical" evidence="8">
    <location>
        <begin position="256"/>
        <end position="274"/>
    </location>
</feature>
<dbReference type="OrthoDB" id="9816309at2"/>
<protein>
    <recommendedName>
        <fullName evidence="2">histidine kinase</fullName>
        <ecNumber evidence="2">2.7.13.3</ecNumber>
    </recommendedName>
</protein>
<dbReference type="Pfam" id="PF02518">
    <property type="entry name" value="HATPase_c"/>
    <property type="match status" value="1"/>
</dbReference>
<feature type="domain" description="Histidine kinase" evidence="9">
    <location>
        <begin position="300"/>
        <end position="494"/>
    </location>
</feature>
<name>A0A371RG05_9PROT</name>
<evidence type="ECO:0000256" key="8">
    <source>
        <dbReference type="SAM" id="Phobius"/>
    </source>
</evidence>
<feature type="transmembrane region" description="Helical" evidence="8">
    <location>
        <begin position="185"/>
        <end position="205"/>
    </location>
</feature>
<feature type="transmembrane region" description="Helical" evidence="8">
    <location>
        <begin position="18"/>
        <end position="37"/>
    </location>
</feature>
<dbReference type="PANTHER" id="PTHR41523:SF8">
    <property type="entry name" value="ETHYLENE RESPONSE SENSOR PROTEIN"/>
    <property type="match status" value="1"/>
</dbReference>
<feature type="transmembrane region" description="Helical" evidence="8">
    <location>
        <begin position="122"/>
        <end position="144"/>
    </location>
</feature>
<evidence type="ECO:0000256" key="2">
    <source>
        <dbReference type="ARBA" id="ARBA00012438"/>
    </source>
</evidence>
<comment type="catalytic activity">
    <reaction evidence="1">
        <text>ATP + protein L-histidine = ADP + protein N-phospho-L-histidine.</text>
        <dbReference type="EC" id="2.7.13.3"/>
    </reaction>
</comment>
<dbReference type="GO" id="GO:0005524">
    <property type="term" value="F:ATP binding"/>
    <property type="evidence" value="ECO:0007669"/>
    <property type="project" value="UniProtKB-KW"/>
</dbReference>
<keyword evidence="3" id="KW-0597">Phosphoprotein</keyword>
<evidence type="ECO:0000256" key="1">
    <source>
        <dbReference type="ARBA" id="ARBA00000085"/>
    </source>
</evidence>
<dbReference type="SUPFAM" id="SSF55874">
    <property type="entry name" value="ATPase domain of HSP90 chaperone/DNA topoisomerase II/histidine kinase"/>
    <property type="match status" value="1"/>
</dbReference>
<evidence type="ECO:0000256" key="5">
    <source>
        <dbReference type="ARBA" id="ARBA00022741"/>
    </source>
</evidence>
<dbReference type="Gene3D" id="3.30.450.20">
    <property type="entry name" value="PAS domain"/>
    <property type="match status" value="1"/>
</dbReference>
<evidence type="ECO:0000313" key="11">
    <source>
        <dbReference type="Proteomes" id="UP000264589"/>
    </source>
</evidence>
<evidence type="ECO:0000256" key="3">
    <source>
        <dbReference type="ARBA" id="ARBA00022553"/>
    </source>
</evidence>
<feature type="transmembrane region" description="Helical" evidence="8">
    <location>
        <begin position="151"/>
        <end position="173"/>
    </location>
</feature>
<dbReference type="InterPro" id="IPR003594">
    <property type="entry name" value="HATPase_dom"/>
</dbReference>
<keyword evidence="5" id="KW-0547">Nucleotide-binding</keyword>
<keyword evidence="7" id="KW-0067">ATP-binding</keyword>
<organism evidence="10 11">
    <name type="scientific">Parvularcula marina</name>
    <dbReference type="NCBI Taxonomy" id="2292771"/>
    <lineage>
        <taxon>Bacteria</taxon>
        <taxon>Pseudomonadati</taxon>
        <taxon>Pseudomonadota</taxon>
        <taxon>Alphaproteobacteria</taxon>
        <taxon>Parvularculales</taxon>
        <taxon>Parvularculaceae</taxon>
        <taxon>Parvularcula</taxon>
    </lineage>
</organism>
<gene>
    <name evidence="10" type="ORF">DX908_03180</name>
</gene>
<evidence type="ECO:0000256" key="4">
    <source>
        <dbReference type="ARBA" id="ARBA00022679"/>
    </source>
</evidence>
<evidence type="ECO:0000256" key="6">
    <source>
        <dbReference type="ARBA" id="ARBA00022777"/>
    </source>
</evidence>
<dbReference type="InterPro" id="IPR005467">
    <property type="entry name" value="His_kinase_dom"/>
</dbReference>
<dbReference type="PANTHER" id="PTHR41523">
    <property type="entry name" value="TWO-COMPONENT SYSTEM SENSOR PROTEIN"/>
    <property type="match status" value="1"/>
</dbReference>
<dbReference type="Gene3D" id="3.30.565.10">
    <property type="entry name" value="Histidine kinase-like ATPase, C-terminal domain"/>
    <property type="match status" value="1"/>
</dbReference>
<comment type="caution">
    <text evidence="10">The sequence shown here is derived from an EMBL/GenBank/DDBJ whole genome shotgun (WGS) entry which is preliminary data.</text>
</comment>
<keyword evidence="8" id="KW-0472">Membrane</keyword>
<dbReference type="InterPro" id="IPR011495">
    <property type="entry name" value="Sig_transdc_His_kin_sub2_dim/P"/>
</dbReference>
<feature type="transmembrane region" description="Helical" evidence="8">
    <location>
        <begin position="225"/>
        <end position="244"/>
    </location>
</feature>
<dbReference type="InterPro" id="IPR036890">
    <property type="entry name" value="HATPase_C_sf"/>
</dbReference>
<dbReference type="Proteomes" id="UP000264589">
    <property type="component" value="Unassembled WGS sequence"/>
</dbReference>
<reference evidence="10 11" key="1">
    <citation type="submission" date="2018-08" db="EMBL/GenBank/DDBJ databases">
        <title>Parvularcula sp. SM1705, isolated from surface water of the South Sea China.</title>
        <authorList>
            <person name="Sun L."/>
        </authorList>
    </citation>
    <scope>NUCLEOTIDE SEQUENCE [LARGE SCALE GENOMIC DNA]</scope>
    <source>
        <strain evidence="10 11">SM1705</strain>
    </source>
</reference>
<evidence type="ECO:0000313" key="10">
    <source>
        <dbReference type="EMBL" id="RFB04372.1"/>
    </source>
</evidence>
<feature type="transmembrane region" description="Helical" evidence="8">
    <location>
        <begin position="80"/>
        <end position="102"/>
    </location>
</feature>
<dbReference type="EC" id="2.7.13.3" evidence="2"/>
<dbReference type="Pfam" id="PF07568">
    <property type="entry name" value="HisKA_2"/>
    <property type="match status" value="1"/>
</dbReference>
<proteinExistence type="predicted"/>
<dbReference type="InParanoid" id="A0A371RG05"/>
<dbReference type="GO" id="GO:0004673">
    <property type="term" value="F:protein histidine kinase activity"/>
    <property type="evidence" value="ECO:0007669"/>
    <property type="project" value="UniProtKB-EC"/>
</dbReference>
<dbReference type="RefSeq" id="WP_116391005.1">
    <property type="nucleotide sequence ID" value="NZ_QUQO01000001.1"/>
</dbReference>
<sequence>MTDLPPQNWRLSKNVAQLLAGAVLVISVLVLFAGWGAGVEALTRLHPDFAAMVPSTALCFLLASLAIVIQFRLPPALKSLTLFICSGIIFAIAFTDLMVIRLTDANGIDAWLWPEADTFNSANMAIATASLFISVAMCLLFLGLSRVKMRYAVVATATIGLIVAVTALVGYYYDASALEEVPLFRGMALHTALAFTALFLAVLMLRPDTGWIAILQGKGGGSRGARNLFPIVVILPLLLCQFALFAAQTDTFSENFRLNIIAIVFVVILSIAVLRHAHIQNTIEGDLRTALADRELLLREVYHRVKNNLQMTISLLRMGMRDINDEQAETLLNSTINRVESLGFVHRMLLSAHVPSEVKLDDFLKDLGAHIVTANSGAHAVPVDLEVTASTRVLHIETAITIGLLVNELVTNSIKHAFEGRTTGTIWIGFEGDADGAATLSVRDDGTGMPQDEDSLTLGTGTLIIRGLVAQLDAKLDYQVQNGTAATIRIPAATMQRMYDA</sequence>
<accession>A0A371RG05</accession>
<feature type="transmembrane region" description="Helical" evidence="8">
    <location>
        <begin position="49"/>
        <end position="68"/>
    </location>
</feature>
<dbReference type="AlphaFoldDB" id="A0A371RG05"/>